<dbReference type="InterPro" id="IPR001611">
    <property type="entry name" value="Leu-rich_rpt"/>
</dbReference>
<dbReference type="EMBL" id="MH182561">
    <property type="protein sequence ID" value="AWA45039.1"/>
    <property type="molecule type" value="Genomic_DNA"/>
</dbReference>
<accession>A0A678THV6</accession>
<organism evidence="1">
    <name type="scientific">Saccharum officinarum</name>
    <name type="common">Sugarcane</name>
    <dbReference type="NCBI Taxonomy" id="4547"/>
    <lineage>
        <taxon>Eukaryota</taxon>
        <taxon>Viridiplantae</taxon>
        <taxon>Streptophyta</taxon>
        <taxon>Embryophyta</taxon>
        <taxon>Tracheophyta</taxon>
        <taxon>Spermatophyta</taxon>
        <taxon>Magnoliopsida</taxon>
        <taxon>Liliopsida</taxon>
        <taxon>Poales</taxon>
        <taxon>Poaceae</taxon>
        <taxon>PACMAD clade</taxon>
        <taxon>Panicoideae</taxon>
        <taxon>Andropogonodae</taxon>
        <taxon>Andropogoneae</taxon>
        <taxon>Saccharinae</taxon>
        <taxon>Saccharum</taxon>
        <taxon>Saccharum officinarum species complex</taxon>
    </lineage>
</organism>
<proteinExistence type="predicted"/>
<evidence type="ECO:0000313" key="1">
    <source>
        <dbReference type="EMBL" id="AWA45039.1"/>
    </source>
</evidence>
<name>A0A678THV6_SACOF</name>
<dbReference type="PANTHER" id="PTHR47186:SF3">
    <property type="entry name" value="OS09G0267800 PROTEIN"/>
    <property type="match status" value="1"/>
</dbReference>
<dbReference type="PANTHER" id="PTHR47186">
    <property type="entry name" value="LEUCINE-RICH REPEAT-CONTAINING PROTEIN 57"/>
    <property type="match status" value="1"/>
</dbReference>
<dbReference type="InterPro" id="IPR032675">
    <property type="entry name" value="LRR_dom_sf"/>
</dbReference>
<dbReference type="Pfam" id="PF00560">
    <property type="entry name" value="LRR_1"/>
    <property type="match status" value="2"/>
</dbReference>
<gene>
    <name evidence="1" type="ORF">SO77P16_000003</name>
</gene>
<sequence length="307" mass="35066">MSTFRLDKLLTPHLRVLDLSYTPINSLPPSFSHLQNLYLLSLRGCSQLETTLSPSPTSSNNSDKQTSPLTHLGNLQVLDMNGVPLLELTKQDGSNKSNLHYLDLLGSKFTTLPTEFFCEMASLEELILRNCSNLKELPPSMARLSNLLIRSQITSFPEDILEFLQELVPCLEDLYIQTWKSLESIKIHGHPNLRMFSLSGPWIRCLSLRGCSKLKILNLVDDLTALEDVDISETCLEEVPHNLPNLQQLRRLLLLGVPYFKRFPWHLLVRFPKIFYLDHCADDDNQFHKKFCQQTFSTGGDQPCCHI</sequence>
<dbReference type="AlphaFoldDB" id="A0A678THV6"/>
<protein>
    <submittedName>
        <fullName evidence="1">Uncharacterized protein</fullName>
    </submittedName>
</protein>
<dbReference type="Gene3D" id="3.80.10.10">
    <property type="entry name" value="Ribonuclease Inhibitor"/>
    <property type="match status" value="1"/>
</dbReference>
<reference evidence="1" key="1">
    <citation type="submission" date="2018-04" db="EMBL/GenBank/DDBJ databases">
        <title>Comparative Analysis of Homologous Sequences of Saccharum officinarum and Saccharum spontaneum Reveals Independent Polyploidization Events.</title>
        <authorList>
            <person name="Sharma A."/>
            <person name="Song J."/>
            <person name="Lin Q."/>
            <person name="Singh R."/>
            <person name="Ramos N."/>
            <person name="Wang K."/>
            <person name="Zhang J."/>
            <person name="Ming R."/>
            <person name="Yu Q."/>
        </authorList>
    </citation>
    <scope>NUCLEOTIDE SEQUENCE</scope>
</reference>
<dbReference type="SUPFAM" id="SSF52058">
    <property type="entry name" value="L domain-like"/>
    <property type="match status" value="1"/>
</dbReference>